<gene>
    <name evidence="1" type="ORF">D3H35_10795</name>
</gene>
<reference evidence="1 2" key="1">
    <citation type="submission" date="2018-09" db="EMBL/GenBank/DDBJ databases">
        <title>Cohnella cavernae sp. nov., isolated from a karst cave.</title>
        <authorList>
            <person name="Zhu H."/>
        </authorList>
    </citation>
    <scope>NUCLEOTIDE SEQUENCE [LARGE SCALE GENOMIC DNA]</scope>
    <source>
        <strain evidence="1 2">K2E09-144</strain>
    </source>
</reference>
<name>A0A398CMR2_9BACL</name>
<evidence type="ECO:0000313" key="1">
    <source>
        <dbReference type="EMBL" id="RIE03530.1"/>
    </source>
</evidence>
<proteinExistence type="predicted"/>
<dbReference type="RefSeq" id="WP_119149224.1">
    <property type="nucleotide sequence ID" value="NZ_QXJM01000036.1"/>
</dbReference>
<protein>
    <submittedName>
        <fullName evidence="1">Uncharacterized protein</fullName>
    </submittedName>
</protein>
<dbReference type="EMBL" id="QXJM01000036">
    <property type="protein sequence ID" value="RIE03530.1"/>
    <property type="molecule type" value="Genomic_DNA"/>
</dbReference>
<dbReference type="OrthoDB" id="9429750at2"/>
<evidence type="ECO:0000313" key="2">
    <source>
        <dbReference type="Proteomes" id="UP000266340"/>
    </source>
</evidence>
<dbReference type="Proteomes" id="UP000266340">
    <property type="component" value="Unassembled WGS sequence"/>
</dbReference>
<dbReference type="AlphaFoldDB" id="A0A398CMR2"/>
<keyword evidence="2" id="KW-1185">Reference proteome</keyword>
<accession>A0A398CMR2</accession>
<comment type="caution">
    <text evidence="1">The sequence shown here is derived from an EMBL/GenBank/DDBJ whole genome shotgun (WGS) entry which is preliminary data.</text>
</comment>
<sequence length="434" mass="47148">MPINEGSFARIIMADVEKRTIPIPGGRYSVQAIVPLAAIKGDTGEVIEHDNVVTFSDGNPHDNHIIVHFNSEKGTLYQIVPAPDPQDHDILVTYFLPVLKDYFQTHIQAIDYALSSINNKRPESGGTILTPKSFVFASAGDGDDGVLSLYIQTNESGNPPGNPSPSFQPGDTAVYPIPQGYTASIILSNRLITQSFLRPQLEACGFSVELSNPVSGGGVSAVLRKDENIIAVGKSGQSFFENHSYQGLQISMQSNPVHMTLQKGGISLEFGGYTLSEWSKSITFTRNSTYGGVYVTIKLHKFPVPLSLSADDVIGSHISVDPSEFTVELKAQGCSFFERMGGCSSSYPAFYDRNLRERIQFPTIALHLPGLDFFNATNLLAPGHNVIGLDTSKGVQTPHDFLVVGNFTSLGQLRKLRAGSPKDHRLAEHPDGIR</sequence>
<organism evidence="1 2">
    <name type="scientific">Cohnella faecalis</name>
    <dbReference type="NCBI Taxonomy" id="2315694"/>
    <lineage>
        <taxon>Bacteria</taxon>
        <taxon>Bacillati</taxon>
        <taxon>Bacillota</taxon>
        <taxon>Bacilli</taxon>
        <taxon>Bacillales</taxon>
        <taxon>Paenibacillaceae</taxon>
        <taxon>Cohnella</taxon>
    </lineage>
</organism>